<dbReference type="InterPro" id="IPR032808">
    <property type="entry name" value="DoxX"/>
</dbReference>
<dbReference type="EMBL" id="CP000283">
    <property type="protein sequence ID" value="ABE40666.1"/>
    <property type="molecule type" value="Genomic_DNA"/>
</dbReference>
<name>Q133S3_RHOPS</name>
<feature type="transmembrane region" description="Helical" evidence="6">
    <location>
        <begin position="133"/>
        <end position="153"/>
    </location>
</feature>
<evidence type="ECO:0000256" key="5">
    <source>
        <dbReference type="SAM" id="MobiDB-lite"/>
    </source>
</evidence>
<dbReference type="GO" id="GO:0016020">
    <property type="term" value="C:membrane"/>
    <property type="evidence" value="ECO:0007669"/>
    <property type="project" value="UniProtKB-SubCell"/>
</dbReference>
<protein>
    <recommendedName>
        <fullName evidence="9">DoxX family protein</fullName>
    </recommendedName>
</protein>
<proteinExistence type="predicted"/>
<evidence type="ECO:0008006" key="9">
    <source>
        <dbReference type="Google" id="ProtNLM"/>
    </source>
</evidence>
<dbReference type="STRING" id="316057.RPD_3443"/>
<evidence type="ECO:0000313" key="7">
    <source>
        <dbReference type="EMBL" id="ABE40666.1"/>
    </source>
</evidence>
<evidence type="ECO:0000256" key="2">
    <source>
        <dbReference type="ARBA" id="ARBA00022692"/>
    </source>
</evidence>
<keyword evidence="4 6" id="KW-0472">Membrane</keyword>
<dbReference type="BioCyc" id="RPAL316057:RPD_RS17310-MONOMER"/>
<dbReference type="PANTHER" id="PTHR36974:SF1">
    <property type="entry name" value="DOXX FAMILY MEMBRANE PROTEIN"/>
    <property type="match status" value="1"/>
</dbReference>
<feature type="transmembrane region" description="Helical" evidence="6">
    <location>
        <begin position="62"/>
        <end position="84"/>
    </location>
</feature>
<keyword evidence="3 6" id="KW-1133">Transmembrane helix</keyword>
<dbReference type="eggNOG" id="COG4270">
    <property type="taxonomic scope" value="Bacteria"/>
</dbReference>
<feature type="region of interest" description="Disordered" evidence="5">
    <location>
        <begin position="1"/>
        <end position="23"/>
    </location>
</feature>
<dbReference type="KEGG" id="rpd:RPD_3443"/>
<reference evidence="7 8" key="1">
    <citation type="submission" date="2006-03" db="EMBL/GenBank/DDBJ databases">
        <title>Complete sequence of Rhodopseudomonas palustris BisB5.</title>
        <authorList>
            <consortium name="US DOE Joint Genome Institute"/>
            <person name="Copeland A."/>
            <person name="Lucas S."/>
            <person name="Lapidus A."/>
            <person name="Barry K."/>
            <person name="Detter J.C."/>
            <person name="Glavina del Rio T."/>
            <person name="Hammon N."/>
            <person name="Israni S."/>
            <person name="Dalin E."/>
            <person name="Tice H."/>
            <person name="Pitluck S."/>
            <person name="Chain P."/>
            <person name="Malfatti S."/>
            <person name="Shin M."/>
            <person name="Vergez L."/>
            <person name="Schmutz J."/>
            <person name="Larimer F."/>
            <person name="Land M."/>
            <person name="Hauser L."/>
            <person name="Pelletier D.A."/>
            <person name="Kyrpides N."/>
            <person name="Lykidis A."/>
            <person name="Oda Y."/>
            <person name="Harwood C.S."/>
            <person name="Richardson P."/>
        </authorList>
    </citation>
    <scope>NUCLEOTIDE SEQUENCE [LARGE SCALE GENOMIC DNA]</scope>
    <source>
        <strain evidence="7 8">BisB5</strain>
    </source>
</reference>
<evidence type="ECO:0000256" key="4">
    <source>
        <dbReference type="ARBA" id="ARBA00023136"/>
    </source>
</evidence>
<feature type="transmembrane region" description="Helical" evidence="6">
    <location>
        <begin position="91"/>
        <end position="113"/>
    </location>
</feature>
<evidence type="ECO:0000313" key="8">
    <source>
        <dbReference type="Proteomes" id="UP000001818"/>
    </source>
</evidence>
<dbReference type="Pfam" id="PF13564">
    <property type="entry name" value="DoxX_2"/>
    <property type="match status" value="1"/>
</dbReference>
<organism evidence="7 8">
    <name type="scientific">Rhodopseudomonas palustris (strain BisB5)</name>
    <dbReference type="NCBI Taxonomy" id="316057"/>
    <lineage>
        <taxon>Bacteria</taxon>
        <taxon>Pseudomonadati</taxon>
        <taxon>Pseudomonadota</taxon>
        <taxon>Alphaproteobacteria</taxon>
        <taxon>Hyphomicrobiales</taxon>
        <taxon>Nitrobacteraceae</taxon>
        <taxon>Rhodopseudomonas</taxon>
    </lineage>
</organism>
<dbReference type="PANTHER" id="PTHR36974">
    <property type="entry name" value="MEMBRANE PROTEIN-RELATED"/>
    <property type="match status" value="1"/>
</dbReference>
<dbReference type="HOGENOM" id="CLU_128738_3_0_5"/>
<evidence type="ECO:0000256" key="1">
    <source>
        <dbReference type="ARBA" id="ARBA00004141"/>
    </source>
</evidence>
<evidence type="ECO:0000256" key="3">
    <source>
        <dbReference type="ARBA" id="ARBA00022989"/>
    </source>
</evidence>
<sequence length="158" mass="17356">MTARTPMTEAHSTETHATDISPHPTSDLHRVVIRWVLAAFFVAAGGAHLAVPDKLLAMTPSWVPFAPQVILVTGLCEFAGAIALVTRPLRWWAGVALALYALCVWPANIKHAIDGIDIPGMPSSWWYHGPRLAAQPLIIWASLYAANVTDWPFRRRTS</sequence>
<dbReference type="Proteomes" id="UP000001818">
    <property type="component" value="Chromosome"/>
</dbReference>
<gene>
    <name evidence="7" type="ordered locus">RPD_3443</name>
</gene>
<comment type="subcellular location">
    <subcellularLocation>
        <location evidence="1">Membrane</location>
        <topology evidence="1">Multi-pass membrane protein</topology>
    </subcellularLocation>
</comment>
<evidence type="ECO:0000256" key="6">
    <source>
        <dbReference type="SAM" id="Phobius"/>
    </source>
</evidence>
<keyword evidence="2 6" id="KW-0812">Transmembrane</keyword>
<accession>Q133S3</accession>
<dbReference type="AlphaFoldDB" id="Q133S3"/>
<feature type="transmembrane region" description="Helical" evidence="6">
    <location>
        <begin position="31"/>
        <end position="50"/>
    </location>
</feature>